<dbReference type="Pfam" id="PF14509">
    <property type="entry name" value="GH97_C"/>
    <property type="match status" value="1"/>
</dbReference>
<dbReference type="InterPro" id="IPR013780">
    <property type="entry name" value="Glyco_hydro_b"/>
</dbReference>
<dbReference type="EMBL" id="FOIQ01000001">
    <property type="protein sequence ID" value="SEV84918.1"/>
    <property type="molecule type" value="Genomic_DNA"/>
</dbReference>
<evidence type="ECO:0000259" key="8">
    <source>
        <dbReference type="Pfam" id="PF14509"/>
    </source>
</evidence>
<evidence type="ECO:0000259" key="6">
    <source>
        <dbReference type="Pfam" id="PF10566"/>
    </source>
</evidence>
<evidence type="ECO:0000256" key="5">
    <source>
        <dbReference type="ARBA" id="ARBA00023295"/>
    </source>
</evidence>
<feature type="domain" description="Glycosyl-hydrolase 97 catalytic" evidence="6">
    <location>
        <begin position="271"/>
        <end position="423"/>
    </location>
</feature>
<sequence>MVTAFTMSAAAKDFTVTSPNGKLFIKIHANQQKLTWEVNHGTTQVLAPSEIGLNGTLQKMDGKVTKNTAMISNRQYRVEFRADNDAAAYRIHIIGKRPITIDSETAEFNFLADYPAFIPYINDNRSGERYSFSFESYYNEQPLSAMFKDSLAINPLAVRLPQNKLAVIADMGAVDYPGMFLLRNGEHGLKACFAPVPTREEISGYARLNLVPTARASYIAKDVKGSLPWRIVMVTEQDKDLLNARLPQRFGPSCQLKDTSWIRPGKVAWDWWNATMLTGVPFRAGMNTDTYRYYIDFAARNHLEYIIIDEGWSTDESLRSELNPDIDLLSLLPYAEKKGVGIILWTSWRNCINHTEDDFKYYASLGVKGFKVDFFDRDDQTVMRSAWKIAECAAKNHLLLDFHGYRPTGIQTAFPNIVNFEGVKGLENSKWEPRVGDGPLHDQPRYDVSIPYLRQLIGPLDYTPGAMTNATRAEFFGNNDHPMSQGTRAHQVAMYTIFDAPLQMLADAPTKYEREQSTTDFISQIPTIFDEVVALDGVLGEYAVIAKRKGSTWYIAAMTNWTPRELTIPLSMLSEGTHQAEIFADGVNADRDATDYVKTQIEVMKDKQINVRLAPGGGWSAIIK</sequence>
<feature type="domain" description="Glycosyl-hydrolase 97 C-terminal oligomerisation" evidence="8">
    <location>
        <begin position="529"/>
        <end position="623"/>
    </location>
</feature>
<dbReference type="Proteomes" id="UP000199373">
    <property type="component" value="Unassembled WGS sequence"/>
</dbReference>
<keyword evidence="10" id="KW-1185">Reference proteome</keyword>
<comment type="cofactor">
    <cofactor evidence="1">
        <name>Ca(2+)</name>
        <dbReference type="ChEBI" id="CHEBI:29108"/>
    </cofactor>
</comment>
<evidence type="ECO:0000313" key="9">
    <source>
        <dbReference type="EMBL" id="SEV84918.1"/>
    </source>
</evidence>
<dbReference type="InterPro" id="IPR017853">
    <property type="entry name" value="GH"/>
</dbReference>
<organism evidence="9 10">
    <name type="scientific">Prevotella aff. ruminicola Tc2-24</name>
    <dbReference type="NCBI Taxonomy" id="81582"/>
    <lineage>
        <taxon>Bacteria</taxon>
        <taxon>Pseudomonadati</taxon>
        <taxon>Bacteroidota</taxon>
        <taxon>Bacteroidia</taxon>
        <taxon>Bacteroidales</taxon>
        <taxon>Prevotellaceae</taxon>
        <taxon>Prevotella</taxon>
    </lineage>
</organism>
<protein>
    <submittedName>
        <fullName evidence="9">Alpha-glucosidase</fullName>
    </submittedName>
</protein>
<evidence type="ECO:0000259" key="7">
    <source>
        <dbReference type="Pfam" id="PF14508"/>
    </source>
</evidence>
<evidence type="ECO:0000313" key="10">
    <source>
        <dbReference type="Proteomes" id="UP000199373"/>
    </source>
</evidence>
<dbReference type="SUPFAM" id="SSF51445">
    <property type="entry name" value="(Trans)glycosidases"/>
    <property type="match status" value="1"/>
</dbReference>
<dbReference type="InterPro" id="IPR013785">
    <property type="entry name" value="Aldolase_TIM"/>
</dbReference>
<dbReference type="Gene3D" id="2.70.98.10">
    <property type="match status" value="1"/>
</dbReference>
<comment type="subunit">
    <text evidence="2">Monomer.</text>
</comment>
<dbReference type="PANTHER" id="PTHR35803">
    <property type="entry name" value="GLUCAN 1,4-ALPHA-GLUCOSIDASE SUSB-RELATED"/>
    <property type="match status" value="1"/>
</dbReference>
<dbReference type="Gene3D" id="3.20.20.70">
    <property type="entry name" value="Aldolase class I"/>
    <property type="match status" value="1"/>
</dbReference>
<keyword evidence="4" id="KW-0106">Calcium</keyword>
<evidence type="ECO:0000256" key="4">
    <source>
        <dbReference type="ARBA" id="ARBA00022837"/>
    </source>
</evidence>
<gene>
    <name evidence="9" type="ORF">SAMN04487850_0451</name>
</gene>
<dbReference type="InterPro" id="IPR014718">
    <property type="entry name" value="GH-type_carb-bd"/>
</dbReference>
<reference evidence="9 10" key="1">
    <citation type="submission" date="2016-10" db="EMBL/GenBank/DDBJ databases">
        <authorList>
            <person name="de Groot N.N."/>
        </authorList>
    </citation>
    <scope>NUCLEOTIDE SEQUENCE [LARGE SCALE GENOMIC DNA]</scope>
    <source>
        <strain evidence="9 10">TC2-24</strain>
    </source>
</reference>
<dbReference type="InterPro" id="IPR029483">
    <property type="entry name" value="GH97_C"/>
</dbReference>
<evidence type="ECO:0000256" key="1">
    <source>
        <dbReference type="ARBA" id="ARBA00001913"/>
    </source>
</evidence>
<dbReference type="GO" id="GO:0016798">
    <property type="term" value="F:hydrolase activity, acting on glycosyl bonds"/>
    <property type="evidence" value="ECO:0007669"/>
    <property type="project" value="UniProtKB-KW"/>
</dbReference>
<evidence type="ECO:0000256" key="3">
    <source>
        <dbReference type="ARBA" id="ARBA00022801"/>
    </source>
</evidence>
<feature type="domain" description="Glycosyl-hydrolase 97 N-terminal" evidence="7">
    <location>
        <begin position="72"/>
        <end position="248"/>
    </location>
</feature>
<dbReference type="InterPro" id="IPR019563">
    <property type="entry name" value="GH97_catalytic"/>
</dbReference>
<proteinExistence type="predicted"/>
<dbReference type="GO" id="GO:0030246">
    <property type="term" value="F:carbohydrate binding"/>
    <property type="evidence" value="ECO:0007669"/>
    <property type="project" value="InterPro"/>
</dbReference>
<accession>A0A1I0M9X8</accession>
<dbReference type="PANTHER" id="PTHR35803:SF2">
    <property type="entry name" value="RETAINING ALPHA-GALACTOSIDASE"/>
    <property type="match status" value="1"/>
</dbReference>
<dbReference type="InterPro" id="IPR052720">
    <property type="entry name" value="Glycosyl_hydrolase_97"/>
</dbReference>
<dbReference type="Gene3D" id="2.60.40.1180">
    <property type="entry name" value="Golgi alpha-mannosidase II"/>
    <property type="match status" value="1"/>
</dbReference>
<name>A0A1I0M9X8_9BACT</name>
<dbReference type="Pfam" id="PF14508">
    <property type="entry name" value="GH97_N"/>
    <property type="match status" value="1"/>
</dbReference>
<dbReference type="Pfam" id="PF10566">
    <property type="entry name" value="Glyco_hydro_97"/>
    <property type="match status" value="1"/>
</dbReference>
<dbReference type="InterPro" id="IPR029486">
    <property type="entry name" value="GH97_N"/>
</dbReference>
<dbReference type="AlphaFoldDB" id="A0A1I0M9X8"/>
<evidence type="ECO:0000256" key="2">
    <source>
        <dbReference type="ARBA" id="ARBA00011245"/>
    </source>
</evidence>
<keyword evidence="5" id="KW-0326">Glycosidase</keyword>
<keyword evidence="3" id="KW-0378">Hydrolase</keyword>